<accession>A0A0D7AWB0</accession>
<sequence>MPPRSSTSNSVDKANRGQSFSDEAMSRNLFFILPAEVLNYIFTLCQRMLPLNRRLQLARRLSLVCRAWGTFLQTFPDIWTAGLTIPTAPSIHDLYALSKQFTIDGNHRITVFITESLSPDVAADDTSLDSVKTWFAAHPDVLRRISHIEAPDVSSPRLISKIFPVIIGAMQAVGNFDLRTISLPMIKTSMNNDSRVLISCVYSAAAASTSMFCLEMPMLPTLTGQSCVSLTHLAVSFYRDGYQMDRKLFDALHMMKNLKTLTILDRRNFSHLHGPSHTQMTYLPLLSHLVVRATTVEHIDFYLSNLTTPVMHKLLVAAGDSTDPNESNLWDTGCPVASWPSEVGMQFLAQCDTGLFTSLSVLNMTISPRLATSPILHSNTLSHLYLLPQLPTTTPDELLVVAEQRLPHLRHFGAAFDLGREKHREWLFRAMEAGSYCRLDDLRLCYLLPHRHRHLALRPVKLLESVLARSTTRIQSEVQYPSHEDDLNIVPEILVEELGRFGEKRWGMDFFR</sequence>
<organism evidence="1 2">
    <name type="scientific">Cylindrobasidium torrendii FP15055 ss-10</name>
    <dbReference type="NCBI Taxonomy" id="1314674"/>
    <lineage>
        <taxon>Eukaryota</taxon>
        <taxon>Fungi</taxon>
        <taxon>Dikarya</taxon>
        <taxon>Basidiomycota</taxon>
        <taxon>Agaricomycotina</taxon>
        <taxon>Agaricomycetes</taxon>
        <taxon>Agaricomycetidae</taxon>
        <taxon>Agaricales</taxon>
        <taxon>Marasmiineae</taxon>
        <taxon>Physalacriaceae</taxon>
        <taxon>Cylindrobasidium</taxon>
    </lineage>
</organism>
<dbReference type="AlphaFoldDB" id="A0A0D7AWB0"/>
<name>A0A0D7AWB0_9AGAR</name>
<gene>
    <name evidence="1" type="ORF">CYLTODRAFT_447656</name>
</gene>
<reference evidence="1 2" key="1">
    <citation type="journal article" date="2015" name="Fungal Genet. Biol.">
        <title>Evolution of novel wood decay mechanisms in Agaricales revealed by the genome sequences of Fistulina hepatica and Cylindrobasidium torrendii.</title>
        <authorList>
            <person name="Floudas D."/>
            <person name="Held B.W."/>
            <person name="Riley R."/>
            <person name="Nagy L.G."/>
            <person name="Koehler G."/>
            <person name="Ransdell A.S."/>
            <person name="Younus H."/>
            <person name="Chow J."/>
            <person name="Chiniquy J."/>
            <person name="Lipzen A."/>
            <person name="Tritt A."/>
            <person name="Sun H."/>
            <person name="Haridas S."/>
            <person name="LaButti K."/>
            <person name="Ohm R.A."/>
            <person name="Kues U."/>
            <person name="Blanchette R.A."/>
            <person name="Grigoriev I.V."/>
            <person name="Minto R.E."/>
            <person name="Hibbett D.S."/>
        </authorList>
    </citation>
    <scope>NUCLEOTIDE SEQUENCE [LARGE SCALE GENOMIC DNA]</scope>
    <source>
        <strain evidence="1 2">FP15055 ss-10</strain>
    </source>
</reference>
<protein>
    <recommendedName>
        <fullName evidence="3">F-box domain-containing protein</fullName>
    </recommendedName>
</protein>
<dbReference type="Proteomes" id="UP000054007">
    <property type="component" value="Unassembled WGS sequence"/>
</dbReference>
<proteinExistence type="predicted"/>
<evidence type="ECO:0000313" key="2">
    <source>
        <dbReference type="Proteomes" id="UP000054007"/>
    </source>
</evidence>
<dbReference type="EMBL" id="KN880914">
    <property type="protein sequence ID" value="KIY61571.1"/>
    <property type="molecule type" value="Genomic_DNA"/>
</dbReference>
<evidence type="ECO:0000313" key="1">
    <source>
        <dbReference type="EMBL" id="KIY61571.1"/>
    </source>
</evidence>
<keyword evidence="2" id="KW-1185">Reference proteome</keyword>
<evidence type="ECO:0008006" key="3">
    <source>
        <dbReference type="Google" id="ProtNLM"/>
    </source>
</evidence>